<dbReference type="AlphaFoldDB" id="A0A1R1X2J0"/>
<dbReference type="GO" id="GO:0061630">
    <property type="term" value="F:ubiquitin protein ligase activity"/>
    <property type="evidence" value="ECO:0007669"/>
    <property type="project" value="InterPro"/>
</dbReference>
<dbReference type="Proteomes" id="UP000187283">
    <property type="component" value="Unassembled WGS sequence"/>
</dbReference>
<dbReference type="InterPro" id="IPR014891">
    <property type="entry name" value="DWNN_domain"/>
</dbReference>
<dbReference type="GO" id="GO:0006397">
    <property type="term" value="P:mRNA processing"/>
    <property type="evidence" value="ECO:0007669"/>
    <property type="project" value="InterPro"/>
</dbReference>
<keyword evidence="4" id="KW-0862">Zinc</keyword>
<comment type="caution">
    <text evidence="7">The sequence shown here is derived from an EMBL/GenBank/DDBJ whole genome shotgun (WGS) entry which is preliminary data.</text>
</comment>
<reference evidence="7 8" key="1">
    <citation type="submission" date="2017-01" db="EMBL/GenBank/DDBJ databases">
        <authorList>
            <person name="Mah S.A."/>
            <person name="Swanson W.J."/>
            <person name="Moy G.W."/>
            <person name="Vacquier V.D."/>
        </authorList>
    </citation>
    <scope>NUCLEOTIDE SEQUENCE [LARGE SCALE GENOMIC DNA]</scope>
    <source>
        <strain evidence="7 8">GSMNP</strain>
    </source>
</reference>
<sequence>MWVNAVCYLGVQVAIRGMVDQKYNHLTKDLFLGLPNILDQDAHFVYTKFQFRFSDPNAPHQFCSISSHVMSQIHYKFKAAKDYSTIVFDGLSISVFDLKQEILKAKKLNVDEFDVNIINSQTNEEYSDDKAMIQRNTSVFVQRIPYTGPPRSSFLLSNKKDSNFSSNKQIIPSSYTHDLSSIHSSTFLPGLDSSNPSSLLPESTADPAADDEKQRIANMFQQSSEQWNYQQNQMEKQVFFFTLYPYIPLYPLQAFL</sequence>
<dbReference type="EMBL" id="LSSN01005671">
    <property type="protein sequence ID" value="OMJ08830.1"/>
    <property type="molecule type" value="Genomic_DNA"/>
</dbReference>
<comment type="subcellular location">
    <subcellularLocation>
        <location evidence="1">Nucleus</location>
    </subcellularLocation>
</comment>
<evidence type="ECO:0000256" key="3">
    <source>
        <dbReference type="ARBA" id="ARBA00022771"/>
    </source>
</evidence>
<feature type="domain" description="DWNN" evidence="6">
    <location>
        <begin position="73"/>
        <end position="145"/>
    </location>
</feature>
<accession>A0A1R1X2J0</accession>
<evidence type="ECO:0000256" key="4">
    <source>
        <dbReference type="ARBA" id="ARBA00022833"/>
    </source>
</evidence>
<dbReference type="PANTHER" id="PTHR15439:SF0">
    <property type="entry name" value="CELL DIVISION CYCLE AND APOPTOSIS REGULATOR PROTEIN 1-RELATED"/>
    <property type="match status" value="1"/>
</dbReference>
<evidence type="ECO:0000256" key="1">
    <source>
        <dbReference type="ARBA" id="ARBA00004123"/>
    </source>
</evidence>
<dbReference type="GO" id="GO:0006511">
    <property type="term" value="P:ubiquitin-dependent protein catabolic process"/>
    <property type="evidence" value="ECO:0007669"/>
    <property type="project" value="TreeGrafter"/>
</dbReference>
<gene>
    <name evidence="7" type="ORF">AYI70_g11298</name>
</gene>
<evidence type="ECO:0000256" key="5">
    <source>
        <dbReference type="ARBA" id="ARBA00023242"/>
    </source>
</evidence>
<evidence type="ECO:0000313" key="7">
    <source>
        <dbReference type="EMBL" id="OMJ08830.1"/>
    </source>
</evidence>
<dbReference type="GO" id="GO:0005634">
    <property type="term" value="C:nucleus"/>
    <property type="evidence" value="ECO:0007669"/>
    <property type="project" value="UniProtKB-SubCell"/>
</dbReference>
<organism evidence="7 8">
    <name type="scientific">Smittium culicis</name>
    <dbReference type="NCBI Taxonomy" id="133412"/>
    <lineage>
        <taxon>Eukaryota</taxon>
        <taxon>Fungi</taxon>
        <taxon>Fungi incertae sedis</taxon>
        <taxon>Zoopagomycota</taxon>
        <taxon>Kickxellomycotina</taxon>
        <taxon>Harpellomycetes</taxon>
        <taxon>Harpellales</taxon>
        <taxon>Legeriomycetaceae</taxon>
        <taxon>Smittium</taxon>
    </lineage>
</organism>
<dbReference type="GO" id="GO:0008270">
    <property type="term" value="F:zinc ion binding"/>
    <property type="evidence" value="ECO:0007669"/>
    <property type="project" value="UniProtKB-KW"/>
</dbReference>
<evidence type="ECO:0000259" key="6">
    <source>
        <dbReference type="PROSITE" id="PS51282"/>
    </source>
</evidence>
<evidence type="ECO:0000256" key="2">
    <source>
        <dbReference type="ARBA" id="ARBA00022723"/>
    </source>
</evidence>
<dbReference type="GO" id="GO:0016567">
    <property type="term" value="P:protein ubiquitination"/>
    <property type="evidence" value="ECO:0007669"/>
    <property type="project" value="InterPro"/>
</dbReference>
<dbReference type="SMART" id="SM01180">
    <property type="entry name" value="DWNN"/>
    <property type="match status" value="1"/>
</dbReference>
<evidence type="ECO:0000313" key="8">
    <source>
        <dbReference type="Proteomes" id="UP000187283"/>
    </source>
</evidence>
<dbReference type="PROSITE" id="PS51282">
    <property type="entry name" value="DWNN"/>
    <property type="match status" value="1"/>
</dbReference>
<dbReference type="InterPro" id="IPR033489">
    <property type="entry name" value="RBBP6"/>
</dbReference>
<dbReference type="OrthoDB" id="106784at2759"/>
<keyword evidence="5" id="KW-0539">Nucleus</keyword>
<dbReference type="PANTHER" id="PTHR15439">
    <property type="entry name" value="RETINOBLASTOMA-BINDING PROTEIN 6"/>
    <property type="match status" value="1"/>
</dbReference>
<proteinExistence type="predicted"/>
<keyword evidence="2" id="KW-0479">Metal-binding</keyword>
<keyword evidence="8" id="KW-1185">Reference proteome</keyword>
<dbReference type="STRING" id="133412.A0A1R1X2J0"/>
<dbReference type="Pfam" id="PF08783">
    <property type="entry name" value="DWNN"/>
    <property type="match status" value="1"/>
</dbReference>
<protein>
    <submittedName>
        <fullName evidence="7">E3 ubiquitin-protein ligase RBBP6</fullName>
    </submittedName>
</protein>
<keyword evidence="3" id="KW-0863">Zinc-finger</keyword>
<dbReference type="Gene3D" id="3.10.20.90">
    <property type="entry name" value="Phosphatidylinositol 3-kinase Catalytic Subunit, Chain A, domain 1"/>
    <property type="match status" value="1"/>
</dbReference>
<name>A0A1R1X2J0_9FUNG</name>